<keyword evidence="2" id="KW-1185">Reference proteome</keyword>
<dbReference type="EMBL" id="CAJVPT010002630">
    <property type="protein sequence ID" value="CAG8484529.1"/>
    <property type="molecule type" value="Genomic_DNA"/>
</dbReference>
<dbReference type="Proteomes" id="UP000789525">
    <property type="component" value="Unassembled WGS sequence"/>
</dbReference>
<proteinExistence type="predicted"/>
<sequence length="407" mass="46676">MNKSMSSKMIKGIENLVLNILIYTYAAFSGILFVGLPLLKSWLRGEIKKFKDRSDVLENLYTQDPYYGKHKTLVIDGCTFHYVEAGNVNGPLVLFIHGFPEYWYSWRHQLEGLREMDYHLVAVDMRGYGGSYRPREVSEYNYDLLLGDIRGFIQELSPNGRAAGGVLSWQAAAQSWELDHADKSGYIERLIILNAPHTLVWRDNFIRRFLDLVRFGNLKSLVSNPRETVHHSWEHVKPCFQQFLMSFYISVFQLRYVAEKWMTCGDLRFLDFTIGKIPGGNVTTEDLEKYKATFSADNFSSVTGGLNYYRGNAIMGLYNEQKDRGVKQIGFVGIPTLVIWGEKDQALQMQMNLDNLGSYVSNLKIVSIPEAGHFVQQEVPEKVNDIIRKFITSKGNLHDLGENDTLY</sequence>
<protein>
    <submittedName>
        <fullName evidence="1">16138_t:CDS:1</fullName>
    </submittedName>
</protein>
<gene>
    <name evidence="1" type="ORF">ACOLOM_LOCUS2122</name>
</gene>
<reference evidence="1" key="1">
    <citation type="submission" date="2021-06" db="EMBL/GenBank/DDBJ databases">
        <authorList>
            <person name="Kallberg Y."/>
            <person name="Tangrot J."/>
            <person name="Rosling A."/>
        </authorList>
    </citation>
    <scope>NUCLEOTIDE SEQUENCE</scope>
    <source>
        <strain evidence="1">CL356</strain>
    </source>
</reference>
<name>A0ACA9KNR3_9GLOM</name>
<evidence type="ECO:0000313" key="2">
    <source>
        <dbReference type="Proteomes" id="UP000789525"/>
    </source>
</evidence>
<comment type="caution">
    <text evidence="1">The sequence shown here is derived from an EMBL/GenBank/DDBJ whole genome shotgun (WGS) entry which is preliminary data.</text>
</comment>
<evidence type="ECO:0000313" key="1">
    <source>
        <dbReference type="EMBL" id="CAG8484529.1"/>
    </source>
</evidence>
<organism evidence="1 2">
    <name type="scientific">Acaulospora colombiana</name>
    <dbReference type="NCBI Taxonomy" id="27376"/>
    <lineage>
        <taxon>Eukaryota</taxon>
        <taxon>Fungi</taxon>
        <taxon>Fungi incertae sedis</taxon>
        <taxon>Mucoromycota</taxon>
        <taxon>Glomeromycotina</taxon>
        <taxon>Glomeromycetes</taxon>
        <taxon>Diversisporales</taxon>
        <taxon>Acaulosporaceae</taxon>
        <taxon>Acaulospora</taxon>
    </lineage>
</organism>
<accession>A0ACA9KNR3</accession>